<comment type="similarity">
    <text evidence="3">Belongs to the terpene synthase family.</text>
</comment>
<organism evidence="9">
    <name type="scientific">Sesamum angustifolium</name>
    <dbReference type="NCBI Taxonomy" id="2727405"/>
    <lineage>
        <taxon>Eukaryota</taxon>
        <taxon>Viridiplantae</taxon>
        <taxon>Streptophyta</taxon>
        <taxon>Embryophyta</taxon>
        <taxon>Tracheophyta</taxon>
        <taxon>Spermatophyta</taxon>
        <taxon>Magnoliopsida</taxon>
        <taxon>eudicotyledons</taxon>
        <taxon>Gunneridae</taxon>
        <taxon>Pentapetalae</taxon>
        <taxon>asterids</taxon>
        <taxon>lamiids</taxon>
        <taxon>Lamiales</taxon>
        <taxon>Pedaliaceae</taxon>
        <taxon>Sesamum</taxon>
    </lineage>
</organism>
<proteinExistence type="inferred from homology"/>
<evidence type="ECO:0000256" key="2">
    <source>
        <dbReference type="ARBA" id="ARBA00004721"/>
    </source>
</evidence>
<evidence type="ECO:0000256" key="5">
    <source>
        <dbReference type="ARBA" id="ARBA00022842"/>
    </source>
</evidence>
<dbReference type="InterPro" id="IPR005630">
    <property type="entry name" value="Terpene_synthase_metal-bd"/>
</dbReference>
<evidence type="ECO:0000256" key="4">
    <source>
        <dbReference type="ARBA" id="ARBA00022723"/>
    </source>
</evidence>
<dbReference type="Pfam" id="PF01397">
    <property type="entry name" value="Terpene_synth"/>
    <property type="match status" value="1"/>
</dbReference>
<evidence type="ECO:0000259" key="8">
    <source>
        <dbReference type="Pfam" id="PF03936"/>
    </source>
</evidence>
<evidence type="ECO:0000256" key="6">
    <source>
        <dbReference type="ARBA" id="ARBA00023239"/>
    </source>
</evidence>
<reference evidence="9" key="1">
    <citation type="submission" date="2020-06" db="EMBL/GenBank/DDBJ databases">
        <authorList>
            <person name="Li T."/>
            <person name="Hu X."/>
            <person name="Zhang T."/>
            <person name="Song X."/>
            <person name="Zhang H."/>
            <person name="Dai N."/>
            <person name="Sheng W."/>
            <person name="Hou X."/>
            <person name="Wei L."/>
        </authorList>
    </citation>
    <scope>NUCLEOTIDE SEQUENCE</scope>
    <source>
        <strain evidence="9">G01</strain>
        <tissue evidence="9">Leaf</tissue>
    </source>
</reference>
<dbReference type="GO" id="GO:0010333">
    <property type="term" value="F:terpene synthase activity"/>
    <property type="evidence" value="ECO:0007669"/>
    <property type="project" value="InterPro"/>
</dbReference>
<dbReference type="Pfam" id="PF03936">
    <property type="entry name" value="Terpene_synth_C"/>
    <property type="match status" value="1"/>
</dbReference>
<dbReference type="InterPro" id="IPR001906">
    <property type="entry name" value="Terpene_synth_N"/>
</dbReference>
<dbReference type="InterPro" id="IPR050148">
    <property type="entry name" value="Terpene_synthase-like"/>
</dbReference>
<protein>
    <submittedName>
        <fullName evidence="9">Cis-abienol synthase, chloroplastic</fullName>
    </submittedName>
</protein>
<dbReference type="GO" id="GO:0009507">
    <property type="term" value="C:chloroplast"/>
    <property type="evidence" value="ECO:0007669"/>
    <property type="project" value="TreeGrafter"/>
</dbReference>
<dbReference type="Gene3D" id="1.50.10.160">
    <property type="match status" value="1"/>
</dbReference>
<evidence type="ECO:0000313" key="9">
    <source>
        <dbReference type="EMBL" id="KAL0330886.1"/>
    </source>
</evidence>
<dbReference type="AlphaFoldDB" id="A0AAW2MIB7"/>
<dbReference type="InterPro" id="IPR036965">
    <property type="entry name" value="Terpene_synth_N_sf"/>
</dbReference>
<dbReference type="InterPro" id="IPR008930">
    <property type="entry name" value="Terpenoid_cyclase/PrenylTrfase"/>
</dbReference>
<evidence type="ECO:0000259" key="7">
    <source>
        <dbReference type="Pfam" id="PF01397"/>
    </source>
</evidence>
<dbReference type="Gene3D" id="1.50.10.130">
    <property type="entry name" value="Terpene synthase, N-terminal domain"/>
    <property type="match status" value="1"/>
</dbReference>
<evidence type="ECO:0000256" key="3">
    <source>
        <dbReference type="ARBA" id="ARBA00006333"/>
    </source>
</evidence>
<dbReference type="PANTHER" id="PTHR31739:SF33">
    <property type="entry name" value="CIS-ABIENOL SYNTHASE, CHLOROPLASTIC"/>
    <property type="match status" value="1"/>
</dbReference>
<sequence length="723" mass="83179">MVLIDGDVVVCVYLLQGFQDSIGRIREKMKGKVEITPSAYDTAWVAMVPSREDSGREPLFPQCLDWIIENQNPDGSWGLQHPGHPLLVKDSLSCTLACLVALRKWNAGDQLVKKGLEFLRSNAWAAADNHQISPIGFDIVFPMMINYANDLDLTLPFHQHLLDSMFSNRHSEIKRNPNLEYVAEGLGESFDWNKSLTQQRSNGSLFNSPATTAAAFIHTQDNNCFQYLHSVLITFKTWVPTVYPIDIYARLSMVDTLQRLGVDRYFQSEIDSILEETYRLWQQKEEEIFTDITCCAMAFRLLRIQGYEVSSDELAAFVDQERFFYTVSPQMGGVATVLELYRASQVDYELKNFHGIPDRVGNRRSLELYDMDNYQVLKTAYRCPAIHNEDLFLFSRQDFNICQSQYQKELEQLERWYKDCRLDSLKFGRSVVNISHFLTCAILADPLLSDARLSYAKSIVLVTCLDDFFDHHGSREESFKILELTKQWNEQPATAYGSEEVEILFTALYNTVNEVAAKAYIEQGRCVKHLLVSLWVEMLTSFMREMDSWSDETPPSVDEYLSFAWLSISCRSCILTSIHFLGINLSEDMVTSPEFTSLCMHVSFVARLLNDLQTFKKEEEERKLNSVILMQAAHKDGGGISEGDAIWEIKKIVEFNRRKLLQMVYQRNGSIVPKECKDIFWRTSKIAYYLYSSGDEFTSPQEMMEDMKSLIYKPLELPAHATS</sequence>
<dbReference type="SUPFAM" id="SSF48239">
    <property type="entry name" value="Terpenoid cyclases/Protein prenyltransferases"/>
    <property type="match status" value="2"/>
</dbReference>
<keyword evidence="6" id="KW-0456">Lyase</keyword>
<dbReference type="GO" id="GO:0009686">
    <property type="term" value="P:gibberellin biosynthetic process"/>
    <property type="evidence" value="ECO:0007669"/>
    <property type="project" value="TreeGrafter"/>
</dbReference>
<dbReference type="FunFam" id="1.10.600.10:FF:000005">
    <property type="entry name" value="Ent-kaur-16-ene synthase, chloroplastic"/>
    <property type="match status" value="1"/>
</dbReference>
<evidence type="ECO:0000256" key="1">
    <source>
        <dbReference type="ARBA" id="ARBA00001946"/>
    </source>
</evidence>
<reference evidence="9" key="2">
    <citation type="journal article" date="2024" name="Plant">
        <title>Genomic evolution and insights into agronomic trait innovations of Sesamum species.</title>
        <authorList>
            <person name="Miao H."/>
            <person name="Wang L."/>
            <person name="Qu L."/>
            <person name="Liu H."/>
            <person name="Sun Y."/>
            <person name="Le M."/>
            <person name="Wang Q."/>
            <person name="Wei S."/>
            <person name="Zheng Y."/>
            <person name="Lin W."/>
            <person name="Duan Y."/>
            <person name="Cao H."/>
            <person name="Xiong S."/>
            <person name="Wang X."/>
            <person name="Wei L."/>
            <person name="Li C."/>
            <person name="Ma Q."/>
            <person name="Ju M."/>
            <person name="Zhao R."/>
            <person name="Li G."/>
            <person name="Mu C."/>
            <person name="Tian Q."/>
            <person name="Mei H."/>
            <person name="Zhang T."/>
            <person name="Gao T."/>
            <person name="Zhang H."/>
        </authorList>
    </citation>
    <scope>NUCLEOTIDE SEQUENCE</scope>
    <source>
        <strain evidence="9">G01</strain>
    </source>
</reference>
<feature type="domain" description="Terpene synthase metal-binding" evidence="8">
    <location>
        <begin position="418"/>
        <end position="658"/>
    </location>
</feature>
<comment type="caution">
    <text evidence="9">The sequence shown here is derived from an EMBL/GenBank/DDBJ whole genome shotgun (WGS) entry which is preliminary data.</text>
</comment>
<gene>
    <name evidence="9" type="ORF">Sangu_1634100</name>
</gene>
<dbReference type="SFLD" id="SFLDG01014">
    <property type="entry name" value="Terpene_Cyclase_Like_1_N-term"/>
    <property type="match status" value="1"/>
</dbReference>
<dbReference type="Gene3D" id="1.10.600.10">
    <property type="entry name" value="Farnesyl Diphosphate Synthase"/>
    <property type="match status" value="1"/>
</dbReference>
<dbReference type="SUPFAM" id="SSF48576">
    <property type="entry name" value="Terpenoid synthases"/>
    <property type="match status" value="1"/>
</dbReference>
<name>A0AAW2MIB7_9LAMI</name>
<feature type="domain" description="Terpene synthase N-terminal" evidence="7">
    <location>
        <begin position="191"/>
        <end position="348"/>
    </location>
</feature>
<comment type="cofactor">
    <cofactor evidence="1">
        <name>Mg(2+)</name>
        <dbReference type="ChEBI" id="CHEBI:18420"/>
    </cofactor>
</comment>
<dbReference type="EMBL" id="JACGWK010000010">
    <property type="protein sequence ID" value="KAL0330886.1"/>
    <property type="molecule type" value="Genomic_DNA"/>
</dbReference>
<dbReference type="PANTHER" id="PTHR31739">
    <property type="entry name" value="ENT-COPALYL DIPHOSPHATE SYNTHASE, CHLOROPLASTIC"/>
    <property type="match status" value="1"/>
</dbReference>
<keyword evidence="4" id="KW-0479">Metal-binding</keyword>
<comment type="pathway">
    <text evidence="2">Secondary metabolite biosynthesis; terpenoid biosynthesis.</text>
</comment>
<accession>A0AAW2MIB7</accession>
<dbReference type="GO" id="GO:0000287">
    <property type="term" value="F:magnesium ion binding"/>
    <property type="evidence" value="ECO:0007669"/>
    <property type="project" value="InterPro"/>
</dbReference>
<dbReference type="InterPro" id="IPR008949">
    <property type="entry name" value="Isoprenoid_synthase_dom_sf"/>
</dbReference>
<keyword evidence="5" id="KW-0460">Magnesium</keyword>